<name>A0A254N6E0_9BURK</name>
<feature type="region of interest" description="Disordered" evidence="1">
    <location>
        <begin position="16"/>
        <end position="46"/>
    </location>
</feature>
<dbReference type="EMBL" id="NISI01000005">
    <property type="protein sequence ID" value="OWR03591.1"/>
    <property type="molecule type" value="Genomic_DNA"/>
</dbReference>
<evidence type="ECO:0000313" key="3">
    <source>
        <dbReference type="Proteomes" id="UP000197446"/>
    </source>
</evidence>
<accession>A0A254N6E0</accession>
<feature type="compositionally biased region" description="Basic and acidic residues" evidence="1">
    <location>
        <begin position="34"/>
        <end position="46"/>
    </location>
</feature>
<keyword evidence="3" id="KW-1185">Reference proteome</keyword>
<proteinExistence type="predicted"/>
<reference evidence="2 3" key="1">
    <citation type="journal article" date="2007" name="Int. J. Syst. Evol. Microbiol.">
        <title>Description of Pelomonas aquatica sp. nov. and Pelomonas puraquae sp. nov., isolated from industrial and haemodialysis water.</title>
        <authorList>
            <person name="Gomila M."/>
            <person name="Bowien B."/>
            <person name="Falsen E."/>
            <person name="Moore E.R."/>
            <person name="Lalucat J."/>
        </authorList>
    </citation>
    <scope>NUCLEOTIDE SEQUENCE [LARGE SCALE GENOMIC DNA]</scope>
    <source>
        <strain evidence="2 3">CCUG 52769</strain>
    </source>
</reference>
<dbReference type="AlphaFoldDB" id="A0A254N6E0"/>
<comment type="caution">
    <text evidence="2">The sequence shown here is derived from an EMBL/GenBank/DDBJ whole genome shotgun (WGS) entry which is preliminary data.</text>
</comment>
<organism evidence="2 3">
    <name type="scientific">Roseateles puraquae</name>
    <dbReference type="NCBI Taxonomy" id="431059"/>
    <lineage>
        <taxon>Bacteria</taxon>
        <taxon>Pseudomonadati</taxon>
        <taxon>Pseudomonadota</taxon>
        <taxon>Betaproteobacteria</taxon>
        <taxon>Burkholderiales</taxon>
        <taxon>Sphaerotilaceae</taxon>
        <taxon>Roseateles</taxon>
    </lineage>
</organism>
<protein>
    <submittedName>
        <fullName evidence="2">Uncharacterized protein</fullName>
    </submittedName>
</protein>
<gene>
    <name evidence="2" type="ORF">CDO81_13945</name>
</gene>
<dbReference type="Proteomes" id="UP000197446">
    <property type="component" value="Unassembled WGS sequence"/>
</dbReference>
<evidence type="ECO:0000313" key="2">
    <source>
        <dbReference type="EMBL" id="OWR03591.1"/>
    </source>
</evidence>
<sequence>MRAIFMAGGFRANLEVGEGPGGGSQRAPVAGRHARGEIPARAPDGRVRTAAWPTAHPGLEVQTLA</sequence>
<evidence type="ECO:0000256" key="1">
    <source>
        <dbReference type="SAM" id="MobiDB-lite"/>
    </source>
</evidence>